<dbReference type="STRING" id="428993.SAMN06296058_0341"/>
<dbReference type="Proteomes" id="UP000190341">
    <property type="component" value="Unassembled WGS sequence"/>
</dbReference>
<proteinExistence type="predicted"/>
<feature type="compositionally biased region" description="Basic and acidic residues" evidence="1">
    <location>
        <begin position="66"/>
        <end position="78"/>
    </location>
</feature>
<dbReference type="AlphaFoldDB" id="A0A1T5IZ42"/>
<dbReference type="EMBL" id="FUZV01000001">
    <property type="protein sequence ID" value="SKC44213.1"/>
    <property type="molecule type" value="Genomic_DNA"/>
</dbReference>
<name>A0A1T5IZ42_9GAMM</name>
<feature type="compositionally biased region" description="Basic residues" evidence="1">
    <location>
        <begin position="1"/>
        <end position="13"/>
    </location>
</feature>
<evidence type="ECO:0008006" key="4">
    <source>
        <dbReference type="Google" id="ProtNLM"/>
    </source>
</evidence>
<gene>
    <name evidence="2" type="ORF">SAMN06296058_0341</name>
</gene>
<sequence>MTRRTTPVRRTAYRSRASLAGHPNPRRADGETSAPLPRHAVMAAARARQQDLYGGRNAPAFAPRIDSAHPDEGQRAEDLSQPRMFKLAAPPFAVRVLNRLSYGVTPTSLAEFNALGTSDKQRLANWVDWQLDWNAIDDSATETRLTTAGYSTLGKSLQQLWADHVAPDPEYNVRMRPANEVQRSAFVRATYSRRQLRELLVNFWHDHFNVLGTEFSAGPVYPHYTRDVIRANAKGNFRSMLEAVAKSTAMLYFLDNLNNSRSGPNENFARELLELHTFGAENYLGFTDPFQVPPCPEDPNYPIGYTDIDVYETSAAFTGWSAKNGHWEFPTENDGTFVYRQSWHDAGPKFLLGMLIYPEQPAMKDGRDVLDRLASHPRVAKFICKKLIRRFVSDTPKQALIDSAAVIFRANWQQPDQIERVLRHILNSEDFLNSWGLKNRRPFEATVAAMRALGLDWTVAVGDGKSDDLMWRFGFTGHVPYNWPAPNGYPDTAQAWSGANSYAMTWKLLNWMTETSNGSSPLSPILATTRSGVSSWTANNLVTFWCNRLLGYQPDAARKQTLVNFMAQNGNAGSYVIADTDAWAGNDLKAHYNQQRLRSMVSLILMSPEFMSR</sequence>
<dbReference type="OrthoDB" id="9772295at2"/>
<protein>
    <recommendedName>
        <fullName evidence="4">DUF1800 domain-containing protein</fullName>
    </recommendedName>
</protein>
<dbReference type="InterPro" id="IPR014917">
    <property type="entry name" value="DUF1800"/>
</dbReference>
<accession>A0A1T5IZ42</accession>
<reference evidence="2 3" key="1">
    <citation type="submission" date="2017-02" db="EMBL/GenBank/DDBJ databases">
        <authorList>
            <person name="Peterson S.W."/>
        </authorList>
    </citation>
    <scope>NUCLEOTIDE SEQUENCE [LARGE SCALE GENOMIC DNA]</scope>
    <source>
        <strain evidence="2 3">P15</strain>
    </source>
</reference>
<evidence type="ECO:0000313" key="3">
    <source>
        <dbReference type="Proteomes" id="UP000190341"/>
    </source>
</evidence>
<keyword evidence="3" id="KW-1185">Reference proteome</keyword>
<evidence type="ECO:0000313" key="2">
    <source>
        <dbReference type="EMBL" id="SKC44213.1"/>
    </source>
</evidence>
<organism evidence="2 3">
    <name type="scientific">Pseudoxanthomonas indica</name>
    <dbReference type="NCBI Taxonomy" id="428993"/>
    <lineage>
        <taxon>Bacteria</taxon>
        <taxon>Pseudomonadati</taxon>
        <taxon>Pseudomonadota</taxon>
        <taxon>Gammaproteobacteria</taxon>
        <taxon>Lysobacterales</taxon>
        <taxon>Lysobacteraceae</taxon>
        <taxon>Pseudoxanthomonas</taxon>
    </lineage>
</organism>
<feature type="region of interest" description="Disordered" evidence="1">
    <location>
        <begin position="1"/>
        <end position="78"/>
    </location>
</feature>
<evidence type="ECO:0000256" key="1">
    <source>
        <dbReference type="SAM" id="MobiDB-lite"/>
    </source>
</evidence>
<dbReference type="Pfam" id="PF08811">
    <property type="entry name" value="DUF1800"/>
    <property type="match status" value="1"/>
</dbReference>
<dbReference type="RefSeq" id="WP_079722756.1">
    <property type="nucleotide sequence ID" value="NZ_BMCL01000003.1"/>
</dbReference>